<dbReference type="InterPro" id="IPR003280">
    <property type="entry name" value="2pore_dom_K_chnl"/>
</dbReference>
<dbReference type="PANTHER" id="PTHR11003">
    <property type="entry name" value="POTASSIUM CHANNEL, SUBFAMILY K"/>
    <property type="match status" value="1"/>
</dbReference>
<dbReference type="PRINTS" id="PR01333">
    <property type="entry name" value="2POREKCHANEL"/>
</dbReference>
<dbReference type="PANTHER" id="PTHR11003:SF317">
    <property type="entry name" value="POTASSIUM CHANNEL DOMAIN-CONTAINING PROTEIN"/>
    <property type="match status" value="1"/>
</dbReference>
<evidence type="ECO:0000256" key="7">
    <source>
        <dbReference type="ARBA" id="ARBA00023303"/>
    </source>
</evidence>
<dbReference type="Proteomes" id="UP000582659">
    <property type="component" value="Unassembled WGS sequence"/>
</dbReference>
<dbReference type="Proteomes" id="UP000659654">
    <property type="component" value="Unassembled WGS sequence"/>
</dbReference>
<dbReference type="AlphaFoldDB" id="A0A811LFC6"/>
<feature type="transmembrane region" description="Helical" evidence="10">
    <location>
        <begin position="312"/>
        <end position="333"/>
    </location>
</feature>
<evidence type="ECO:0000256" key="2">
    <source>
        <dbReference type="ARBA" id="ARBA00022448"/>
    </source>
</evidence>
<keyword evidence="13" id="KW-1185">Reference proteome</keyword>
<reference evidence="12" key="1">
    <citation type="submission" date="2020-09" db="EMBL/GenBank/DDBJ databases">
        <authorList>
            <person name="Kikuchi T."/>
        </authorList>
    </citation>
    <scope>NUCLEOTIDE SEQUENCE</scope>
    <source>
        <strain evidence="12">Ka4C1</strain>
    </source>
</reference>
<gene>
    <name evidence="12" type="ORF">BXYJ_LOCUS9398</name>
</gene>
<keyword evidence="3 8" id="KW-0812">Transmembrane</keyword>
<feature type="region of interest" description="Disordered" evidence="9">
    <location>
        <begin position="480"/>
        <end position="579"/>
    </location>
</feature>
<dbReference type="Gene3D" id="1.10.287.70">
    <property type="match status" value="1"/>
</dbReference>
<feature type="region of interest" description="Disordered" evidence="9">
    <location>
        <begin position="603"/>
        <end position="655"/>
    </location>
</feature>
<feature type="transmembrane region" description="Helical" evidence="10">
    <location>
        <begin position="345"/>
        <end position="362"/>
    </location>
</feature>
<evidence type="ECO:0000256" key="5">
    <source>
        <dbReference type="ARBA" id="ARBA00023065"/>
    </source>
</evidence>
<dbReference type="GO" id="GO:0030322">
    <property type="term" value="P:stabilization of membrane potential"/>
    <property type="evidence" value="ECO:0007669"/>
    <property type="project" value="TreeGrafter"/>
</dbReference>
<evidence type="ECO:0000256" key="10">
    <source>
        <dbReference type="SAM" id="Phobius"/>
    </source>
</evidence>
<keyword evidence="2 8" id="KW-0813">Transport</keyword>
<dbReference type="EMBL" id="CAJFCV020000004">
    <property type="protein sequence ID" value="CAG9116384.1"/>
    <property type="molecule type" value="Genomic_DNA"/>
</dbReference>
<keyword evidence="6 10" id="KW-0472">Membrane</keyword>
<evidence type="ECO:0000256" key="8">
    <source>
        <dbReference type="RuleBase" id="RU003857"/>
    </source>
</evidence>
<feature type="transmembrane region" description="Helical" evidence="10">
    <location>
        <begin position="368"/>
        <end position="394"/>
    </location>
</feature>
<dbReference type="InterPro" id="IPR013099">
    <property type="entry name" value="K_chnl_dom"/>
</dbReference>
<dbReference type="GO" id="GO:0005886">
    <property type="term" value="C:plasma membrane"/>
    <property type="evidence" value="ECO:0007669"/>
    <property type="project" value="TreeGrafter"/>
</dbReference>
<feature type="domain" description="Potassium channel" evidence="11">
    <location>
        <begin position="323"/>
        <end position="395"/>
    </location>
</feature>
<comment type="caution">
    <text evidence="12">The sequence shown here is derived from an EMBL/GenBank/DDBJ whole genome shotgun (WGS) entry which is preliminary data.</text>
</comment>
<evidence type="ECO:0000256" key="1">
    <source>
        <dbReference type="ARBA" id="ARBA00004141"/>
    </source>
</evidence>
<proteinExistence type="inferred from homology"/>
<dbReference type="SUPFAM" id="SSF81324">
    <property type="entry name" value="Voltage-gated potassium channels"/>
    <property type="match status" value="2"/>
</dbReference>
<evidence type="ECO:0000256" key="6">
    <source>
        <dbReference type="ARBA" id="ARBA00023136"/>
    </source>
</evidence>
<sequence length="893" mass="102729">MRIGAFTKENVRASPVIVHLLMIFGVALYAIFGALIMQKLETKRVGEGDKSRSNRMIRMNEPFPEINQSDSNHEIRQRTQLGQDIIDTETRRKREMALVSRSRKCVERALQRLMEYQCNLLILDRMTVKMIDRCYHVTGQNAPGLESIAFKYTHDGLQLAEDQVEYVEPWSFSDSILFSFTIITTIGYGNLAPRTFQGRLFCILYALIGIPFTLLAIADLGKFFSELIETFDYYSRRFQRKLKKMYRRKRGFEFGSALSLTKSSFKNDDISSIENGEMIQSLDDMKDGIKSDVDHESNKKPLDDEDEEDQPISHGLPLLAIFVIYSFTGALLMSAYEPDMSFFKALYFNFITLTSIGLGDVVPKSESFMVVTLLYIAIGLALTTIAIDIAADYLKKLHYYGRKIENVGNVVIWFGGKTLTMKQLVKNLGDQFNLPVNTIDNLNLDKFVDDAIKVEDGEIETLRPPPFEPEDVFVESEVGYADEETEPWSPMKTPTPSPSPEPSPEPPMEPTPPPSPSPSPEPSPKETTPEPEPEPEPQRDLTPEPNPSPPREPTPEPEPESPSPPPSLTAEELAAQKRKAYSEEAWRRYQEYQKQWKKFRQTQFVNPATGRRRSSTRSQVKSEKSLENSGSATSPTSSKLLAPPNEMKTESSKKTVTEVKITTVRRADLNLFAFPLISFNLVSLTKSFGLMEYPGMFSYPHDISYLSLDSRTRQNGYNSIEFESRFRPTQRSHRYFDELFNRFQPQRRSILSRSPVATPKRVSFIDTIDNNRSSQRSYDYKYDHSFKSDDSLNVERRYSEDCKKTVVEEVVEPVGRPLGRLRDPLWRDYDPITPLPLRSNFCDYDRRGYSYDSNLRKAHSLSTFQYDDYEEKSYERRVEGADPWYDRRCYRLH</sequence>
<dbReference type="GO" id="GO:0022841">
    <property type="term" value="F:potassium ion leak channel activity"/>
    <property type="evidence" value="ECO:0007669"/>
    <property type="project" value="TreeGrafter"/>
</dbReference>
<dbReference type="Pfam" id="PF07885">
    <property type="entry name" value="Ion_trans_2"/>
    <property type="match status" value="2"/>
</dbReference>
<feature type="compositionally biased region" description="Pro residues" evidence="9">
    <location>
        <begin position="493"/>
        <end position="522"/>
    </location>
</feature>
<keyword evidence="7 8" id="KW-0407">Ion channel</keyword>
<evidence type="ECO:0000256" key="3">
    <source>
        <dbReference type="ARBA" id="ARBA00022692"/>
    </source>
</evidence>
<feature type="domain" description="Potassium channel" evidence="11">
    <location>
        <begin position="165"/>
        <end position="225"/>
    </location>
</feature>
<accession>A0A811LFC6</accession>
<dbReference type="EMBL" id="CAJFDI010000004">
    <property type="protein sequence ID" value="CAD5226853.1"/>
    <property type="molecule type" value="Genomic_DNA"/>
</dbReference>
<protein>
    <submittedName>
        <fullName evidence="12">(pine wood nematode) hypothetical protein</fullName>
    </submittedName>
</protein>
<keyword evidence="5 8" id="KW-0406">Ion transport</keyword>
<evidence type="ECO:0000313" key="13">
    <source>
        <dbReference type="Proteomes" id="UP000659654"/>
    </source>
</evidence>
<dbReference type="OrthoDB" id="297496at2759"/>
<keyword evidence="4 10" id="KW-1133">Transmembrane helix</keyword>
<comment type="subcellular location">
    <subcellularLocation>
        <location evidence="1">Membrane</location>
        <topology evidence="1">Multi-pass membrane protein</topology>
    </subcellularLocation>
</comment>
<dbReference type="GO" id="GO:0015271">
    <property type="term" value="F:outward rectifier potassium channel activity"/>
    <property type="evidence" value="ECO:0007669"/>
    <property type="project" value="TreeGrafter"/>
</dbReference>
<organism evidence="12 13">
    <name type="scientific">Bursaphelenchus xylophilus</name>
    <name type="common">Pinewood nematode worm</name>
    <name type="synonym">Aphelenchoides xylophilus</name>
    <dbReference type="NCBI Taxonomy" id="6326"/>
    <lineage>
        <taxon>Eukaryota</taxon>
        <taxon>Metazoa</taxon>
        <taxon>Ecdysozoa</taxon>
        <taxon>Nematoda</taxon>
        <taxon>Chromadorea</taxon>
        <taxon>Rhabditida</taxon>
        <taxon>Tylenchina</taxon>
        <taxon>Tylenchomorpha</taxon>
        <taxon>Aphelenchoidea</taxon>
        <taxon>Aphelenchoididae</taxon>
        <taxon>Bursaphelenchus</taxon>
    </lineage>
</organism>
<feature type="transmembrane region" description="Helical" evidence="10">
    <location>
        <begin position="16"/>
        <end position="37"/>
    </location>
</feature>
<name>A0A811LFC6_BURXY</name>
<evidence type="ECO:0000256" key="9">
    <source>
        <dbReference type="SAM" id="MobiDB-lite"/>
    </source>
</evidence>
<comment type="similarity">
    <text evidence="8">Belongs to the two pore domain potassium channel (TC 1.A.1.8) family.</text>
</comment>
<feature type="transmembrane region" description="Helical" evidence="10">
    <location>
        <begin position="200"/>
        <end position="218"/>
    </location>
</feature>
<evidence type="ECO:0000256" key="4">
    <source>
        <dbReference type="ARBA" id="ARBA00022989"/>
    </source>
</evidence>
<feature type="compositionally biased region" description="Polar residues" evidence="9">
    <location>
        <begin position="627"/>
        <end position="639"/>
    </location>
</feature>
<evidence type="ECO:0000313" key="12">
    <source>
        <dbReference type="EMBL" id="CAD5226853.1"/>
    </source>
</evidence>
<evidence type="ECO:0000259" key="11">
    <source>
        <dbReference type="Pfam" id="PF07885"/>
    </source>
</evidence>